<dbReference type="AlphaFoldDB" id="A0A1Z5TAZ8"/>
<dbReference type="VEuPathDB" id="FungiDB:BTJ68_06401"/>
<evidence type="ECO:0000256" key="9">
    <source>
        <dbReference type="ARBA" id="ARBA00022837"/>
    </source>
</evidence>
<dbReference type="Gene3D" id="3.40.50.200">
    <property type="entry name" value="Peptidase S8/S53 domain"/>
    <property type="match status" value="1"/>
</dbReference>
<evidence type="ECO:0000313" key="15">
    <source>
        <dbReference type="EMBL" id="OTA33168.1"/>
    </source>
</evidence>
<feature type="binding site" evidence="11">
    <location>
        <position position="662"/>
    </location>
    <ligand>
        <name>Ca(2+)</name>
        <dbReference type="ChEBI" id="CHEBI:29108"/>
    </ligand>
</feature>
<evidence type="ECO:0000256" key="13">
    <source>
        <dbReference type="SAM" id="SignalP"/>
    </source>
</evidence>
<dbReference type="OrthoDB" id="409122at2759"/>
<evidence type="ECO:0000256" key="3">
    <source>
        <dbReference type="ARBA" id="ARBA00004239"/>
    </source>
</evidence>
<keyword evidence="16" id="KW-1185">Reference proteome</keyword>
<evidence type="ECO:0000256" key="6">
    <source>
        <dbReference type="ARBA" id="ARBA00022723"/>
    </source>
</evidence>
<dbReference type="Pfam" id="PF09286">
    <property type="entry name" value="Pro-kuma_activ"/>
    <property type="match status" value="1"/>
</dbReference>
<dbReference type="SUPFAM" id="SSF54897">
    <property type="entry name" value="Protease propeptides/inhibitors"/>
    <property type="match status" value="1"/>
</dbReference>
<accession>A0A1Z5TAZ8</accession>
<dbReference type="InterPro" id="IPR009686">
    <property type="entry name" value="Senescence/spartin_C"/>
</dbReference>
<feature type="region of interest" description="Disordered" evidence="12">
    <location>
        <begin position="1007"/>
        <end position="1064"/>
    </location>
</feature>
<dbReference type="GO" id="GO:0004252">
    <property type="term" value="F:serine-type endopeptidase activity"/>
    <property type="evidence" value="ECO:0007669"/>
    <property type="project" value="UniProtKB-UniRule"/>
</dbReference>
<dbReference type="GO" id="GO:0005576">
    <property type="term" value="C:extracellular region"/>
    <property type="evidence" value="ECO:0007669"/>
    <property type="project" value="UniProtKB-SubCell"/>
</dbReference>
<feature type="active site" description="Charge relay system" evidence="11">
    <location>
        <position position="334"/>
    </location>
</feature>
<dbReference type="InParanoid" id="A0A1Z5TAZ8"/>
<dbReference type="PROSITE" id="PS51695">
    <property type="entry name" value="SEDOLISIN"/>
    <property type="match status" value="1"/>
</dbReference>
<evidence type="ECO:0000256" key="8">
    <source>
        <dbReference type="ARBA" id="ARBA00022825"/>
    </source>
</evidence>
<keyword evidence="7 11" id="KW-0378">Hydrolase</keyword>
<dbReference type="PANTHER" id="PTHR14218:SF19">
    <property type="entry name" value="SERINE PROTEASE AORO, PUTATIVE (AFU_ORTHOLOGUE AFUA_6G10250)-RELATED"/>
    <property type="match status" value="1"/>
</dbReference>
<evidence type="ECO:0000256" key="7">
    <source>
        <dbReference type="ARBA" id="ARBA00022801"/>
    </source>
</evidence>
<dbReference type="InterPro" id="IPR030400">
    <property type="entry name" value="Sedolisin_dom"/>
</dbReference>
<keyword evidence="6 11" id="KW-0479">Metal-binding</keyword>
<feature type="binding site" evidence="11">
    <location>
        <position position="644"/>
    </location>
    <ligand>
        <name>Ca(2+)</name>
        <dbReference type="ChEBI" id="CHEBI:29108"/>
    </ligand>
</feature>
<keyword evidence="13" id="KW-0732">Signal</keyword>
<evidence type="ECO:0000256" key="1">
    <source>
        <dbReference type="ARBA" id="ARBA00001910"/>
    </source>
</evidence>
<evidence type="ECO:0000256" key="2">
    <source>
        <dbReference type="ARBA" id="ARBA00002451"/>
    </source>
</evidence>
<keyword evidence="10" id="KW-0865">Zymogen</keyword>
<evidence type="ECO:0000256" key="4">
    <source>
        <dbReference type="ARBA" id="ARBA00012462"/>
    </source>
</evidence>
<feature type="active site" description="Charge relay system" evidence="11">
    <location>
        <position position="330"/>
    </location>
</feature>
<dbReference type="InterPro" id="IPR036852">
    <property type="entry name" value="Peptidase_S8/S53_dom_sf"/>
</dbReference>
<comment type="cofactor">
    <cofactor evidence="11">
        <name>Ca(2+)</name>
        <dbReference type="ChEBI" id="CHEBI:29108"/>
    </cofactor>
    <text evidence="11">Binds 1 Ca(2+) ion per subunit.</text>
</comment>
<dbReference type="Pfam" id="PF00082">
    <property type="entry name" value="Peptidase_S8"/>
    <property type="match status" value="1"/>
</dbReference>
<dbReference type="SUPFAM" id="SSF52743">
    <property type="entry name" value="Subtilisin-like"/>
    <property type="match status" value="1"/>
</dbReference>
<feature type="binding site" evidence="11">
    <location>
        <position position="664"/>
    </location>
    <ligand>
        <name>Ca(2+)</name>
        <dbReference type="ChEBI" id="CHEBI:29108"/>
    </ligand>
</feature>
<feature type="compositionally biased region" description="Polar residues" evidence="12">
    <location>
        <begin position="1053"/>
        <end position="1064"/>
    </location>
</feature>
<dbReference type="Proteomes" id="UP000194280">
    <property type="component" value="Unassembled WGS sequence"/>
</dbReference>
<comment type="catalytic activity">
    <reaction evidence="1">
        <text>Release of an N-terminal tripeptide from a polypeptide.</text>
        <dbReference type="EC" id="3.4.14.10"/>
    </reaction>
</comment>
<evidence type="ECO:0000256" key="11">
    <source>
        <dbReference type="PROSITE-ProRule" id="PRU01032"/>
    </source>
</evidence>
<dbReference type="GO" id="GO:0046872">
    <property type="term" value="F:metal ion binding"/>
    <property type="evidence" value="ECO:0007669"/>
    <property type="project" value="UniProtKB-UniRule"/>
</dbReference>
<feature type="compositionally biased region" description="Basic and acidic residues" evidence="12">
    <location>
        <begin position="1016"/>
        <end position="1031"/>
    </location>
</feature>
<gene>
    <name evidence="15" type="ORF">BTJ68_06401</name>
</gene>
<dbReference type="InterPro" id="IPR015366">
    <property type="entry name" value="S53_propep"/>
</dbReference>
<comment type="subcellular location">
    <subcellularLocation>
        <location evidence="3">Secreted</location>
        <location evidence="3">Extracellular space</location>
    </subcellularLocation>
</comment>
<keyword evidence="9 11" id="KW-0106">Calcium</keyword>
<dbReference type="InterPro" id="IPR050819">
    <property type="entry name" value="Tripeptidyl-peptidase_I"/>
</dbReference>
<dbReference type="GO" id="GO:0006508">
    <property type="term" value="P:proteolysis"/>
    <property type="evidence" value="ECO:0007669"/>
    <property type="project" value="UniProtKB-KW"/>
</dbReference>
<feature type="active site" description="Charge relay system" evidence="11">
    <location>
        <position position="602"/>
    </location>
</feature>
<sequence length="1064" mass="114310">MHCQAFLLAAFASSTWALATHLGHVLHEKRTSPLKQWVKRGEVHSEAVLPMRIGLVQSNIDNGRGAELLDEVSDPTSTKYGKWYTAEEIHDIFAPTKEQIDGVFDWIMNSGIDPARISHSINKQWVQFDAKVHEAERLLKTKYYHYEHAATGSKHVACDEYYVPEHLTDHIDYVTPGLKLLAGGKASNGRSLDARKRELEKRGFRTSANQPFSGPVPGPNITIPLKTLNATEFELSHCDEYITPPCIALMYATSLILQNIKLIIPRYNITKATKAAKGNELGIFEEGDYYAAEDLIEFFAAFAPQIPLTTRPKLEGIDGGFAPGLYAGGESDLDFQISYPIIYPQNSILFQTDDIFYATGLEGGGGFLNTFLDAIDGSYCTYSAYGETGNAAIDPKYPDPNPLGYQGKLQCGVYKPTNVISISYGEQEDDLPTNYQKRQCNEFMKLGMQGVTVVIASGDSGVAARGADDGNSDGCLGNGEVFNPDFPASCPYVTAAGATFLPTGGDPAKDEEVAVTRFPSGGGFSNIYPRPSYQQTAVNTYLTAHKPPYKTYTTSNMNNPPESVTQGGLYNAAGRGYPDISAVGDNIVIINNGLPELIGGTSAAAPVFAAIINRINEERLAAGKKTVGFVNPTLYANPSALHDITTGSNPGCNTQGFKVTQGWDPVTGLGYGVTQDDVDTFETILAQCTAFLERARPPLPERKGEKGGAYQNDYNPADYAPGGKYYDEKSGGHGQIVLIDEDNGSIVGELGENAQIAEDSKLRPGNKDPVEIQVSQDGTHIDVRPVSEEYLRMAKHPAYKDSSLVGNAATASRLIVTGSSYIGNVLTQGAGSFTQKTKPVNKPLEFKQVTHDRVRKINNFTQSAAGMTSKTVGQITNYAQNFAAGVSGHKKNRPNRGFDEQGRELGKDEYKPGLLNKSMIAFSTIADGISYSGKNLLTSSGAAASTMVGHRWGEEAGSIATQLAGGVKNVGLVYIDVTGVSRRAVIKSVAKGMVIGRVRGGGEVVVGSGDGGAIPEEDKEKIEKGMPDEKSGFGPQGGEYDPMNTAPPKYQEFGSTSGGSVKKG</sequence>
<dbReference type="InterPro" id="IPR000209">
    <property type="entry name" value="Peptidase_S8/S53_dom"/>
</dbReference>
<keyword evidence="8 11" id="KW-0720">Serine protease</keyword>
<feature type="domain" description="Peptidase S53" evidence="14">
    <location>
        <begin position="241"/>
        <end position="684"/>
    </location>
</feature>
<evidence type="ECO:0000313" key="16">
    <source>
        <dbReference type="Proteomes" id="UP000194280"/>
    </source>
</evidence>
<comment type="caution">
    <text evidence="15">The sequence shown here is derived from an EMBL/GenBank/DDBJ whole genome shotgun (WGS) entry which is preliminary data.</text>
</comment>
<dbReference type="SMART" id="SM00944">
    <property type="entry name" value="Pro-kuma_activ"/>
    <property type="match status" value="1"/>
</dbReference>
<name>A0A1Z5TAZ8_HORWE</name>
<dbReference type="EC" id="3.4.14.10" evidence="4"/>
<evidence type="ECO:0000256" key="12">
    <source>
        <dbReference type="SAM" id="MobiDB-lite"/>
    </source>
</evidence>
<keyword evidence="5 11" id="KW-0645">Protease</keyword>
<organism evidence="15 16">
    <name type="scientific">Hortaea werneckii EXF-2000</name>
    <dbReference type="NCBI Taxonomy" id="1157616"/>
    <lineage>
        <taxon>Eukaryota</taxon>
        <taxon>Fungi</taxon>
        <taxon>Dikarya</taxon>
        <taxon>Ascomycota</taxon>
        <taxon>Pezizomycotina</taxon>
        <taxon>Dothideomycetes</taxon>
        <taxon>Dothideomycetidae</taxon>
        <taxon>Mycosphaerellales</taxon>
        <taxon>Teratosphaeriaceae</taxon>
        <taxon>Hortaea</taxon>
    </lineage>
</organism>
<dbReference type="PANTHER" id="PTHR14218">
    <property type="entry name" value="PROTEASE S8 TRIPEPTIDYL PEPTIDASE I CLN2"/>
    <property type="match status" value="1"/>
</dbReference>
<dbReference type="GO" id="GO:0008240">
    <property type="term" value="F:tripeptidyl-peptidase activity"/>
    <property type="evidence" value="ECO:0007669"/>
    <property type="project" value="UniProtKB-EC"/>
</dbReference>
<dbReference type="EMBL" id="MUNK01000080">
    <property type="protein sequence ID" value="OTA33168.1"/>
    <property type="molecule type" value="Genomic_DNA"/>
</dbReference>
<dbReference type="Pfam" id="PF06911">
    <property type="entry name" value="Senescence"/>
    <property type="match status" value="1"/>
</dbReference>
<feature type="binding site" evidence="11">
    <location>
        <position position="643"/>
    </location>
    <ligand>
        <name>Ca(2+)</name>
        <dbReference type="ChEBI" id="CHEBI:29108"/>
    </ligand>
</feature>
<feature type="signal peptide" evidence="13">
    <location>
        <begin position="1"/>
        <end position="17"/>
    </location>
</feature>
<reference evidence="15 16" key="1">
    <citation type="submission" date="2017-01" db="EMBL/GenBank/DDBJ databases">
        <title>The recent genome duplication of the halophilic yeast Hortaea werneckii: insights from long-read sequencing.</title>
        <authorList>
            <person name="Sinha S."/>
            <person name="Flibotte S."/>
            <person name="Neira M."/>
            <person name="Lenassi M."/>
            <person name="Gostincar C."/>
            <person name="Stajich J.E."/>
            <person name="Nislow C.E."/>
        </authorList>
    </citation>
    <scope>NUCLEOTIDE SEQUENCE [LARGE SCALE GENOMIC DNA]</scope>
    <source>
        <strain evidence="15 16">EXF-2000</strain>
    </source>
</reference>
<dbReference type="CDD" id="cd04056">
    <property type="entry name" value="Peptidases_S53"/>
    <property type="match status" value="1"/>
</dbReference>
<feature type="chain" id="PRO_5012984129" description="tripeptidyl-peptidase II" evidence="13">
    <location>
        <begin position="18"/>
        <end position="1064"/>
    </location>
</feature>
<protein>
    <recommendedName>
        <fullName evidence="4">tripeptidyl-peptidase II</fullName>
        <ecNumber evidence="4">3.4.14.10</ecNumber>
    </recommendedName>
</protein>
<evidence type="ECO:0000256" key="5">
    <source>
        <dbReference type="ARBA" id="ARBA00022670"/>
    </source>
</evidence>
<proteinExistence type="predicted"/>
<evidence type="ECO:0000256" key="10">
    <source>
        <dbReference type="ARBA" id="ARBA00023145"/>
    </source>
</evidence>
<evidence type="ECO:0000259" key="14">
    <source>
        <dbReference type="PROSITE" id="PS51695"/>
    </source>
</evidence>
<dbReference type="STRING" id="1157616.A0A1Z5TAZ8"/>
<dbReference type="CDD" id="cd11377">
    <property type="entry name" value="Pro-peptidase_S53"/>
    <property type="match status" value="1"/>
</dbReference>
<comment type="function">
    <text evidence="2">Secreted tripeptidyl-peptidase which degrades proteins at acidic pHs and is involved in virulence.</text>
</comment>